<accession>A0A699WF34</accession>
<feature type="compositionally biased region" description="Basic and acidic residues" evidence="1">
    <location>
        <begin position="41"/>
        <end position="59"/>
    </location>
</feature>
<reference evidence="2" key="1">
    <citation type="journal article" date="2019" name="Sci. Rep.">
        <title>Draft genome of Tanacetum cinerariifolium, the natural source of mosquito coil.</title>
        <authorList>
            <person name="Yamashiro T."/>
            <person name="Shiraishi A."/>
            <person name="Satake H."/>
            <person name="Nakayama K."/>
        </authorList>
    </citation>
    <scope>NUCLEOTIDE SEQUENCE</scope>
</reference>
<name>A0A699WF34_TANCI</name>
<evidence type="ECO:0000313" key="2">
    <source>
        <dbReference type="EMBL" id="GFD44406.1"/>
    </source>
</evidence>
<dbReference type="AlphaFoldDB" id="A0A699WF34"/>
<comment type="caution">
    <text evidence="2">The sequence shown here is derived from an EMBL/GenBank/DDBJ whole genome shotgun (WGS) entry which is preliminary data.</text>
</comment>
<feature type="non-terminal residue" evidence="2">
    <location>
        <position position="1"/>
    </location>
</feature>
<evidence type="ECO:0000256" key="1">
    <source>
        <dbReference type="SAM" id="MobiDB-lite"/>
    </source>
</evidence>
<feature type="region of interest" description="Disordered" evidence="1">
    <location>
        <begin position="1"/>
        <end position="59"/>
    </location>
</feature>
<protein>
    <submittedName>
        <fullName evidence="2">Uncharacterized protein</fullName>
    </submittedName>
</protein>
<gene>
    <name evidence="2" type="ORF">Tci_916375</name>
</gene>
<organism evidence="2">
    <name type="scientific">Tanacetum cinerariifolium</name>
    <name type="common">Dalmatian daisy</name>
    <name type="synonym">Chrysanthemum cinerariifolium</name>
    <dbReference type="NCBI Taxonomy" id="118510"/>
    <lineage>
        <taxon>Eukaryota</taxon>
        <taxon>Viridiplantae</taxon>
        <taxon>Streptophyta</taxon>
        <taxon>Embryophyta</taxon>
        <taxon>Tracheophyta</taxon>
        <taxon>Spermatophyta</taxon>
        <taxon>Magnoliopsida</taxon>
        <taxon>eudicotyledons</taxon>
        <taxon>Gunneridae</taxon>
        <taxon>Pentapetalae</taxon>
        <taxon>asterids</taxon>
        <taxon>campanulids</taxon>
        <taxon>Asterales</taxon>
        <taxon>Asteraceae</taxon>
        <taxon>Asteroideae</taxon>
        <taxon>Anthemideae</taxon>
        <taxon>Anthemidinae</taxon>
        <taxon>Tanacetum</taxon>
    </lineage>
</organism>
<sequence>TLSPTLFPLDTHPKDLAGNIQPFEKDLTSTDSDQGTAKTRPRPEGPLRDKDSGRNKPLADMEPIYLIVADPLGTGAKYQVDQTQSTKLRY</sequence>
<proteinExistence type="predicted"/>
<dbReference type="EMBL" id="BKCJ011621546">
    <property type="protein sequence ID" value="GFD44406.1"/>
    <property type="molecule type" value="Genomic_DNA"/>
</dbReference>